<evidence type="ECO:0000313" key="4">
    <source>
        <dbReference type="Proteomes" id="UP000006753"/>
    </source>
</evidence>
<dbReference type="InterPro" id="IPR015424">
    <property type="entry name" value="PyrdxlP-dep_Trfase"/>
</dbReference>
<keyword evidence="1" id="KW-0663">Pyridoxal phosphate</keyword>
<dbReference type="eggNOG" id="KOG1549">
    <property type="taxonomic scope" value="Eukaryota"/>
</dbReference>
<dbReference type="SUPFAM" id="SSF53383">
    <property type="entry name" value="PLP-dependent transferases"/>
    <property type="match status" value="1"/>
</dbReference>
<accession>K1XMD9</accession>
<reference evidence="3 4" key="1">
    <citation type="journal article" date="2012" name="BMC Genomics">
        <title>Sequencing the genome of Marssonina brunnea reveals fungus-poplar co-evolution.</title>
        <authorList>
            <person name="Zhu S."/>
            <person name="Cao Y.-Z."/>
            <person name="Jiang C."/>
            <person name="Tan B.-Y."/>
            <person name="Wang Z."/>
            <person name="Feng S."/>
            <person name="Zhang L."/>
            <person name="Su X.-H."/>
            <person name="Brejova B."/>
            <person name="Vinar T."/>
            <person name="Xu M."/>
            <person name="Wang M.-X."/>
            <person name="Zhang S.-G."/>
            <person name="Huang M.-R."/>
            <person name="Wu R."/>
            <person name="Zhou Y."/>
        </authorList>
    </citation>
    <scope>NUCLEOTIDE SEQUENCE [LARGE SCALE GENOMIC DNA]</scope>
    <source>
        <strain evidence="3 4">MB_m1</strain>
    </source>
</reference>
<dbReference type="OrthoDB" id="5978656at2759"/>
<dbReference type="GeneID" id="18756706"/>
<organism evidence="3 4">
    <name type="scientific">Marssonina brunnea f. sp. multigermtubi (strain MB_m1)</name>
    <name type="common">Marssonina leaf spot fungus</name>
    <dbReference type="NCBI Taxonomy" id="1072389"/>
    <lineage>
        <taxon>Eukaryota</taxon>
        <taxon>Fungi</taxon>
        <taxon>Dikarya</taxon>
        <taxon>Ascomycota</taxon>
        <taxon>Pezizomycotina</taxon>
        <taxon>Leotiomycetes</taxon>
        <taxon>Helotiales</taxon>
        <taxon>Drepanopezizaceae</taxon>
        <taxon>Drepanopeziza</taxon>
    </lineage>
</organism>
<evidence type="ECO:0000313" key="3">
    <source>
        <dbReference type="EMBL" id="EKD21658.1"/>
    </source>
</evidence>
<dbReference type="PANTHER" id="PTHR43092">
    <property type="entry name" value="L-CYSTEINE DESULFHYDRASE"/>
    <property type="match status" value="1"/>
</dbReference>
<dbReference type="PANTHER" id="PTHR43092:SF2">
    <property type="entry name" value="HERCYNYLCYSTEINE SULFOXIDE LYASE"/>
    <property type="match status" value="1"/>
</dbReference>
<dbReference type="InParanoid" id="K1XMD9"/>
<dbReference type="STRING" id="1072389.K1XMD9"/>
<sequence length="447" mass="50022">MGEAQSPSPIYRRTPFGKDMLKHFSIDPSYVNINHGSFGASPLAIREKQREYQDQGEARPDIYIRYTYPKLSDKSREAIAKLLNCPASTVVFVPNATTGVNVVLRNIVWNRDSKDEILYFKHIYGACLKTIEYVCEATHNVVNPRQIAITYPMEDSDLLDLFRKAIKDSRAAYKRPRIAIFDTVSSLPGLRMPFEALTAICKEEGVLSLIDGAHGVGHIPIDLTAIDPDFFVSNAHKWLFVPRGCAVFYVPERNQALIRSSLPTSHGFVPIIDKGVLNVMPSAKSTFITQFEANGTIDNTNFVVVDEAIRWREEVCGGEAAIIEYNTNLAREGGKVVAKILGTEILDNITHTLTDCSLVNVRLPLEIGEEKVAGTNTIKRKLFDQVPRWIQTTLFADSNTFIPIWAFQGQIWARLSAQIYLDIGDFEKTGEALKKVCEKAGSQESLY</sequence>
<dbReference type="Pfam" id="PF00266">
    <property type="entry name" value="Aminotran_5"/>
    <property type="match status" value="1"/>
</dbReference>
<dbReference type="EMBL" id="JH921428">
    <property type="protein sequence ID" value="EKD21658.1"/>
    <property type="molecule type" value="Genomic_DNA"/>
</dbReference>
<dbReference type="HOGENOM" id="CLU_003433_3_0_1"/>
<dbReference type="Gene3D" id="3.40.640.10">
    <property type="entry name" value="Type I PLP-dependent aspartate aminotransferase-like (Major domain)"/>
    <property type="match status" value="1"/>
</dbReference>
<keyword evidence="3" id="KW-0032">Aminotransferase</keyword>
<evidence type="ECO:0000256" key="1">
    <source>
        <dbReference type="ARBA" id="ARBA00022898"/>
    </source>
</evidence>
<proteinExistence type="predicted"/>
<dbReference type="KEGG" id="mbe:MBM_00771"/>
<name>K1XMD9_MARBU</name>
<dbReference type="GO" id="GO:0008483">
    <property type="term" value="F:transaminase activity"/>
    <property type="evidence" value="ECO:0007669"/>
    <property type="project" value="UniProtKB-KW"/>
</dbReference>
<feature type="domain" description="Aminotransferase class V" evidence="2">
    <location>
        <begin position="72"/>
        <end position="347"/>
    </location>
</feature>
<dbReference type="RefSeq" id="XP_007288660.1">
    <property type="nucleotide sequence ID" value="XM_007288598.1"/>
</dbReference>
<dbReference type="InterPro" id="IPR015421">
    <property type="entry name" value="PyrdxlP-dep_Trfase_major"/>
</dbReference>
<gene>
    <name evidence="3" type="ORF">MBM_00771</name>
</gene>
<dbReference type="InterPro" id="IPR000192">
    <property type="entry name" value="Aminotrans_V_dom"/>
</dbReference>
<evidence type="ECO:0000259" key="2">
    <source>
        <dbReference type="Pfam" id="PF00266"/>
    </source>
</evidence>
<dbReference type="OMA" id="EFAHHDG"/>
<dbReference type="Proteomes" id="UP000006753">
    <property type="component" value="Unassembled WGS sequence"/>
</dbReference>
<keyword evidence="4" id="KW-1185">Reference proteome</keyword>
<keyword evidence="3" id="KW-0808">Transferase</keyword>
<protein>
    <submittedName>
        <fullName evidence="3">Aminotransferase family protein (LolT)</fullName>
    </submittedName>
</protein>
<dbReference type="AlphaFoldDB" id="K1XMD9"/>